<dbReference type="GO" id="GO:0043041">
    <property type="term" value="P:amino acid activation for nonribosomal peptide biosynthetic process"/>
    <property type="evidence" value="ECO:0007669"/>
    <property type="project" value="TreeGrafter"/>
</dbReference>
<evidence type="ECO:0000259" key="8">
    <source>
        <dbReference type="PROSITE" id="PS50075"/>
    </source>
</evidence>
<feature type="domain" description="Carrier" evidence="8">
    <location>
        <begin position="5117"/>
        <end position="5192"/>
    </location>
</feature>
<keyword evidence="4" id="KW-0597">Phosphoprotein</keyword>
<dbReference type="NCBIfam" id="TIGR01733">
    <property type="entry name" value="AA-adenyl-dom"/>
    <property type="match status" value="4"/>
</dbReference>
<dbReference type="InterPro" id="IPR000873">
    <property type="entry name" value="AMP-dep_synth/lig_dom"/>
</dbReference>
<dbReference type="CDD" id="cd05930">
    <property type="entry name" value="A_NRPS"/>
    <property type="match status" value="2"/>
</dbReference>
<dbReference type="CDD" id="cd19543">
    <property type="entry name" value="DCL_NRPS"/>
    <property type="match status" value="2"/>
</dbReference>
<dbReference type="Gene3D" id="3.30.559.30">
    <property type="entry name" value="Nonribosomal peptide synthetase, condensation domain"/>
    <property type="match status" value="6"/>
</dbReference>
<dbReference type="FunFam" id="3.30.559.30:FF:000001">
    <property type="entry name" value="Non-ribosomal peptide synthetase"/>
    <property type="match status" value="1"/>
</dbReference>
<accession>A0A6N8J8K9</accession>
<dbReference type="PANTHER" id="PTHR45527:SF1">
    <property type="entry name" value="FATTY ACID SYNTHASE"/>
    <property type="match status" value="1"/>
</dbReference>
<dbReference type="InterPro" id="IPR009081">
    <property type="entry name" value="PP-bd_ACP"/>
</dbReference>
<evidence type="ECO:0000256" key="5">
    <source>
        <dbReference type="ARBA" id="ARBA00022598"/>
    </source>
</evidence>
<dbReference type="Gene3D" id="3.30.559.10">
    <property type="entry name" value="Chloramphenicol acetyltransferase-like domain"/>
    <property type="match status" value="6"/>
</dbReference>
<dbReference type="Pfam" id="PF13193">
    <property type="entry name" value="AMP-binding_C"/>
    <property type="match status" value="4"/>
</dbReference>
<dbReference type="InterPro" id="IPR010060">
    <property type="entry name" value="NRPS_synth"/>
</dbReference>
<keyword evidence="10" id="KW-1185">Reference proteome</keyword>
<comment type="similarity">
    <text evidence="2">Belongs to the ATP-dependent AMP-binding enzyme family.</text>
</comment>
<comment type="cofactor">
    <cofactor evidence="1">
        <name>pantetheine 4'-phosphate</name>
        <dbReference type="ChEBI" id="CHEBI:47942"/>
    </cofactor>
</comment>
<dbReference type="NCBIfam" id="NF003417">
    <property type="entry name" value="PRK04813.1"/>
    <property type="match status" value="4"/>
</dbReference>
<evidence type="ECO:0000256" key="3">
    <source>
        <dbReference type="ARBA" id="ARBA00022450"/>
    </source>
</evidence>
<dbReference type="Pfam" id="PF00668">
    <property type="entry name" value="Condensation"/>
    <property type="match status" value="6"/>
</dbReference>
<evidence type="ECO:0000256" key="1">
    <source>
        <dbReference type="ARBA" id="ARBA00001957"/>
    </source>
</evidence>
<dbReference type="InterPro" id="IPR010071">
    <property type="entry name" value="AA_adenyl_dom"/>
</dbReference>
<dbReference type="Pfam" id="PF00550">
    <property type="entry name" value="PP-binding"/>
    <property type="match status" value="4"/>
</dbReference>
<feature type="domain" description="Carrier" evidence="8">
    <location>
        <begin position="1032"/>
        <end position="1106"/>
    </location>
</feature>
<evidence type="ECO:0000256" key="6">
    <source>
        <dbReference type="ARBA" id="ARBA00022737"/>
    </source>
</evidence>
<dbReference type="RefSeq" id="WP_157300252.1">
    <property type="nucleotide sequence ID" value="NZ_BAAAZB010000006.1"/>
</dbReference>
<dbReference type="InterPro" id="IPR023213">
    <property type="entry name" value="CAT-like_dom_sf"/>
</dbReference>
<dbReference type="Gene3D" id="2.30.38.10">
    <property type="entry name" value="Luciferase, Domain 3"/>
    <property type="match status" value="4"/>
</dbReference>
<dbReference type="PROSITE" id="PS00012">
    <property type="entry name" value="PHOSPHOPANTETHEINE"/>
    <property type="match status" value="3"/>
</dbReference>
<keyword evidence="5" id="KW-0436">Ligase</keyword>
<dbReference type="GO" id="GO:0044550">
    <property type="term" value="P:secondary metabolite biosynthetic process"/>
    <property type="evidence" value="ECO:0007669"/>
    <property type="project" value="UniProtKB-ARBA"/>
</dbReference>
<dbReference type="FunFam" id="3.40.50.12780:FF:000012">
    <property type="entry name" value="Non-ribosomal peptide synthetase"/>
    <property type="match status" value="4"/>
</dbReference>
<dbReference type="InterPro" id="IPR025110">
    <property type="entry name" value="AMP-bd_C"/>
</dbReference>
<dbReference type="EMBL" id="WRXO01000003">
    <property type="protein sequence ID" value="MVT41615.1"/>
    <property type="molecule type" value="Genomic_DNA"/>
</dbReference>
<feature type="domain" description="Carrier" evidence="8">
    <location>
        <begin position="2545"/>
        <end position="2620"/>
    </location>
</feature>
<reference evidence="9 10" key="1">
    <citation type="submission" date="2019-12" db="EMBL/GenBank/DDBJ databases">
        <title>The draft genomic sequence of strain Chitinophaga oryziterrae JCM 16595.</title>
        <authorList>
            <person name="Zhang X."/>
        </authorList>
    </citation>
    <scope>NUCLEOTIDE SEQUENCE [LARGE SCALE GENOMIC DNA]</scope>
    <source>
        <strain evidence="9 10">JCM 16595</strain>
    </source>
</reference>
<dbReference type="SUPFAM" id="SSF47336">
    <property type="entry name" value="ACP-like"/>
    <property type="match status" value="4"/>
</dbReference>
<comment type="caution">
    <text evidence="9">The sequence shown here is derived from an EMBL/GenBank/DDBJ whole genome shotgun (WGS) entry which is preliminary data.</text>
</comment>
<dbReference type="PANTHER" id="PTHR45527">
    <property type="entry name" value="NONRIBOSOMAL PEPTIDE SYNTHETASE"/>
    <property type="match status" value="1"/>
</dbReference>
<evidence type="ECO:0000256" key="4">
    <source>
        <dbReference type="ARBA" id="ARBA00022553"/>
    </source>
</evidence>
<dbReference type="GO" id="GO:0005829">
    <property type="term" value="C:cytosol"/>
    <property type="evidence" value="ECO:0007669"/>
    <property type="project" value="TreeGrafter"/>
</dbReference>
<dbReference type="SUPFAM" id="SSF56801">
    <property type="entry name" value="Acetyl-CoA synthetase-like"/>
    <property type="match status" value="4"/>
</dbReference>
<gene>
    <name evidence="9" type="ORF">GO495_13570</name>
</gene>
<dbReference type="Gene3D" id="3.40.50.980">
    <property type="match status" value="8"/>
</dbReference>
<dbReference type="FunFam" id="2.30.38.10:FF:000001">
    <property type="entry name" value="Non-ribosomal peptide synthetase PvdI"/>
    <property type="match status" value="4"/>
</dbReference>
<dbReference type="FunFam" id="3.40.50.980:FF:000002">
    <property type="entry name" value="Enterobactin synthetase component F"/>
    <property type="match status" value="1"/>
</dbReference>
<dbReference type="PROSITE" id="PS00455">
    <property type="entry name" value="AMP_BINDING"/>
    <property type="match status" value="4"/>
</dbReference>
<dbReference type="InterPro" id="IPR001242">
    <property type="entry name" value="Condensation_dom"/>
</dbReference>
<evidence type="ECO:0000256" key="2">
    <source>
        <dbReference type="ARBA" id="ARBA00006432"/>
    </source>
</evidence>
<dbReference type="CDD" id="cd12117">
    <property type="entry name" value="A_NRPS_Srf_like"/>
    <property type="match status" value="1"/>
</dbReference>
<dbReference type="Pfam" id="PF00501">
    <property type="entry name" value="AMP-binding"/>
    <property type="match status" value="4"/>
</dbReference>
<dbReference type="InterPro" id="IPR036736">
    <property type="entry name" value="ACP-like_sf"/>
</dbReference>
<dbReference type="Gene3D" id="3.30.300.30">
    <property type="match status" value="4"/>
</dbReference>
<dbReference type="GO" id="GO:0016874">
    <property type="term" value="F:ligase activity"/>
    <property type="evidence" value="ECO:0007669"/>
    <property type="project" value="UniProtKB-KW"/>
</dbReference>
<dbReference type="InterPro" id="IPR020806">
    <property type="entry name" value="PKS_PP-bd"/>
</dbReference>
<feature type="coiled-coil region" evidence="7">
    <location>
        <begin position="41"/>
        <end position="68"/>
    </location>
</feature>
<organism evidence="9 10">
    <name type="scientific">Chitinophaga oryziterrae</name>
    <dbReference type="NCBI Taxonomy" id="1031224"/>
    <lineage>
        <taxon>Bacteria</taxon>
        <taxon>Pseudomonadati</taxon>
        <taxon>Bacteroidota</taxon>
        <taxon>Chitinophagia</taxon>
        <taxon>Chitinophagales</taxon>
        <taxon>Chitinophagaceae</taxon>
        <taxon>Chitinophaga</taxon>
    </lineage>
</organism>
<protein>
    <submittedName>
        <fullName evidence="9">Amino acid adenylation domain-containing protein</fullName>
    </submittedName>
</protein>
<dbReference type="OrthoDB" id="4317020at2"/>
<dbReference type="FunFam" id="1.10.1200.10:FF:000005">
    <property type="entry name" value="Nonribosomal peptide synthetase 1"/>
    <property type="match status" value="4"/>
</dbReference>
<evidence type="ECO:0000313" key="9">
    <source>
        <dbReference type="EMBL" id="MVT41615.1"/>
    </source>
</evidence>
<dbReference type="Proteomes" id="UP000468388">
    <property type="component" value="Unassembled WGS sequence"/>
</dbReference>
<feature type="domain" description="Carrier" evidence="8">
    <location>
        <begin position="3592"/>
        <end position="3666"/>
    </location>
</feature>
<dbReference type="InterPro" id="IPR020845">
    <property type="entry name" value="AMP-binding_CS"/>
</dbReference>
<dbReference type="PROSITE" id="PS50075">
    <property type="entry name" value="CARRIER"/>
    <property type="match status" value="4"/>
</dbReference>
<dbReference type="SUPFAM" id="SSF52777">
    <property type="entry name" value="CoA-dependent acyltransferases"/>
    <property type="match status" value="12"/>
</dbReference>
<keyword evidence="7" id="KW-0175">Coiled coil</keyword>
<dbReference type="NCBIfam" id="TIGR01720">
    <property type="entry name" value="NRPS-para261"/>
    <property type="match status" value="2"/>
</dbReference>
<sequence>MIDVNLNKAVEVVGKARKKGVILFWDDEKIKFKTRKNEGIEPELLEEIKKYRDEIKTLLNNNEFLSREDIHEKILPASRDSIIPLSSSQERLWFIDQMEGSVKYHIPVVLKMKGALNRDALAYALQQIVNRHEVLRTVIEETRGVARQRVGEKDCWQLDVIIHDHPQEGLIQSLIDAPFDLSADHMLRASLIVQGNEEYVLVVTMHHIAADGWSTGIIVRELTALYSARVQGHSPQLPVLEIQYADYAVWQRKYLSGKVLEEQLQYWNDKLSDTAALELPLDHPRPVIQSTRGAIASFRLDRRLSDQLKALSLQQGTTLFMTLLAVFKVLLYRYTGQEDICVGTPVAGRTRKEVDQLIGFFINTLALRSDLSQQPSFAGLLQQVKKTTLEAYDHQELPFEKVVETVVKERDLSRNPLFQVMFVLQNTPGSPDLELNGVTFSHIDTGHTTAKFDLTCSMEESSTGITGRMEYCTDLFSAATINRMIQHFEQLLQSVVKTPAAKISALSMLTAEEATLVIKTFNDTSVAYPANKSIIALFTEQVNAHPEAIAVRFGEDTLTYAALHESSSQLAHYLQSKGVGNESLVPLCMERSLEMMTGILAILKAGGAYVPLDPAYPEERISFMLAECNSDLLLTTTSYRDRFINRQLIFLDQLPALLSGQPVDEIPVQQKADDLAYVIYTSGSTGKPKGVMVTHRNVVSLATGGDFVSLNREDILLSTGSLSFDATTIEYWGMLLNGGQLILCPQHHLLDNILLKQEISKWQVTKMWFTSSWFNQLVDDDITLFEGLTAVMVGGEKLSEEHIRRFRNAWPEVAVINGYGPTENTTFSLTYLIKDIGRSIPIGRPLGNRTAYVLDTMQNPVPVGIAGELYVGGAGVSRGYLNQPELTAGKFIPDPYAPGEKLYRTGDRARWLPDGNVEYLGRIDDQVKIRGYRIEPGEIESVLLGCELVTQAVVIAQKVSKGHNRLIGYIVPNGVFNREGIVTYLRAQLPEYMVPALLIEMEKLPVTTNGKIDKKALPEPEEMALQTNEFIAPRNRTEQTIADIWKELLGIERIGIYDNFFELGGDSIITIQVVSRARRAGYELHPRDLFLHQTIERLALQLSTQREQTITGEQGLLTGSSGLLPIQQWFFETNEAAGSYFNQSVLMGIDKGIEASLLNTAIIRLVQYHDALRFVYHRDDQGWTQYYGQQQVNLAVVDAAENLNDTIEAYCQEAHRSLDITKGILIHAALILTGESETHNRLLIVVHHLAVDGVSWRILLEDLELLLKREGVLSPKGSSYRQWYEALSAYANRRVLKAQQPYWERVVTAAREVPLRVDKNYEGRIAVADIHSHEVRLDSVLTHRLLQEVPKAYHTEINDILLCALALTFPGVCIGLEGHGRENIAEGIDTSRTVGWFTNLYPVLLEVEKDKQPGEWLKSIKEQLRAMPDKGIGYGILKYIAKVPSLQGTDPWDIVFNYLGQSDNVVDHQGALSLVTESSGSGLGEAYAMQEKLSVNSIIRDGELVVIWSYSSKHYDAPAIIALGDNYLSNLEMLITHCVSQTISSSTPSDYGLRGALTVEELDKFLDTPWQESTRRAHVTGLYPLSGLQGGMLFHGLYDDASAAYIEQFGCDLLSLNIDAFKDAWAYLFKRHSIFRTAFYSDEAGIPLQCVYDEMPLPLTILNYGDIGVDVQEQAVQEYTLKDSRLGFDFKKAPLMRITLIRLRNERYRMLWTFHHILFDGWSIPVLVEELLRAYESRVTGKVIREGNEDRYEDYIRYLERQDKEQEELYWRGYLSGVEEGTLLPFIKAGADRTKGAGEYSNRVLELDASVTAKITRYAQQEHITVNTLMQGVWAYLLYRYTGRTDITFGVTVSGRPEDLPGIEQRVGLYINTLPFHAKVDEDKQTNGWLKELQAAQLQSREYQYMALDVIQRWTGISGDLFDTLLVFENYPVSKVISSQSWQLQIDNVAVHEQTNYPLGIMIGASTEINIRFSYNNKMLSADYVEAIAGHFEKVLFQIAGNEAATLKDIAWLTTQEQQQLLETFNDTAVAYPANKTLTDLFTEQVFRTPDAIATVFEASVLTYRQLDERAGQLANYLRSRGVTNETLVPICIERSLDMIIGILGILKAGAAYVPIDPAYPKERISYMLSDTAAGLILSDSRSAAGLPETTADVIRLDDEADIINGYPVTVLETTIRPDHLAYVIYTSGSTGTPKGVMNEHAGVVNRLLWTQSYFKLKSTDVVLQKTTFCFDVSVWELLWPLITGAKLVFALPDGQKDTDYLKGAIDHYGITTMHFVPSMLNVFLESISAGDCASLLRVLCSGEALKPQQVMDFREKLPVAEIYNLYGPTEAAIDVTYWHGSRDITYVDVVPIGKPVANTQLYILDKSGNILPPGVSGELHIGGVQVARGYLNRAVLTAEKFVPDPFSAKAGARMYRTGDLCRWLPDGNIEYAGRIDDQVKIRGYRIELGEIESVLLECEWVSEAVVLAKTTPDGNKQLVGYVVPAGDFDREAIISYLKGKLPEYMVPALLTELSAIPLTSNGKVDRKALPDPDAGALLMNIYVAPRNETEQALTAIWQDLLNVKKVGVYDDFFNLGGNSLLSMRLVSALRKNLQVEVSVKSIFIHSTVASLAAYILQRESAGLALPPVEAHPRPEQIPLSFSQERLWFIDQLEGSVQYHIPSVLRLKGTLDKAALAYALQSIVNRHEVLRTIIEQEDGKAWQRILDKDHWQLQVVNAPAYKEDPLVLSSLVKSLISAPFNLSADHMLRAHLIELGEEEHILVVVLHHIAADGWSTGIIVKELVALYEAYINNNPALLPALPLQYADYAIWQRQYLSDMVLSVQLEYWKEKLNGVEVLQLPADRTRPAVQSTRGAVSWFRFDKKLSDQLKVLSQQQGATLFMTLLAAFKVLLYRYSGQEDICVGSPTAGRTRQETEGLIGFFINTLALRSHLAADQPFAALLQQVKETTLSAYDHQEIPFEKIVEAVIKERDLSRSPLFQVMFVLQNMPATPDLNLGNLHLSGEAIDYTTTQYDLSFSIQEDADGLSGNVEYCVDVFSGDTIARMTGHFEQLLRAIVKSPAVAINSLPMLSFAEEQQLLKTFNDTQAPRTDKTLISLFTEQAGRTPQATALVFENTALTYQELDERSGQLAAYLNSKGVKTASLVPLCLERSLDMIVAILGILKAGGAYVPLDPEHPAERISFVLDDCGMDNVVITTTAYRHLINRKEVICLDECREELLQQPFHRIDNAAADPAYVIYTSGSTGKPKGVIIRNESVVNFICNRSRDFGIDASDRVLQFSNYCFDAAVEQMFLPLVNGAALVMIPEALRLDKLLFEQLMERERITHLDTTPGFLSTMTPGKYGGLKRVISGGEACSLQLAKAWGEHVDFYNEYGPTEATIVATGYLFSPEDINKRDILPIGKPLTNVQVYVLDTSRQLLPVGVAGELYIGGVQVAGGYLNLPVLTAEKFVNDPFSDEAEARLYKTGDLARWLPDGNIEYLGRIDDQVKIRGYRIELGEIENVLLQYEEVSEAVVLVKADANGTKRLVGYVVSHHTFDREGIIAFLRERLPEYMVPSMLIALPALPLTSNGKVDKKALPDPDPSALLTNIYAAPGNTKEQVLADIWQELLGIERIGIYDNFFELGGDSITTIQVVSRARRAGYELHPADLFKYQTIAGLSALLSSQQESAMLSGEQGILKGTSGLLPIQQWYFETSHTKDVHFNQAVLLGIDKRVEVAELSAAIAALVRYHDALRFVYNRTGNEWTQVYGIHEGALEVADLRSVAEDELGDRITALNDNYQQGLYIEQGVLIRTVLLLTPAAEERNRLLLVVHHLAVDGVSWRILLEDLELLLKNDGHKKADELLGAKSSSYRQWYEALSTYGQHKRLLAQRGYWEQVKKSYVPLRVDKPYEEQITISDTRNHVVRLDALQTQRLLQEVPRIYHTEINDILLCTLALTLSEWSNTDKVVIGLEGHGREAIANGIDTSHTVGWFTNLYPVLLDVAGKRDGALLKSVKEQLRKVTDKGIGYGVLKYINKADFLQGKDPWDIVFNYLGQSGNIVAREGLLSIASESPGASIGADFPVMEKIAVDSLIQDSELVLRWKYSSKHYEAAGIEKLATAYLYHLQELITHCISQPAVSFTPSDYGLGKEVDLEELETFLDAPYRGTPRRLQIDGLYKLSGLQEGMLFHGLYDDQTGAYIEQFGCDLLHLQEEAFLQSWNMLLQRHSVLRTGFYYDDFSIPVQCVYRDVQMPVTILDYRNMNEEALKEYEAADRIKGFDFKEVPLMRLTLIQLEDNRHRMLWTSHHILFDGWSLPVLLEGLLRTYESLVTATTLPEVQEDRYEPYIRYLEYRDKEQEERYWRKYLEGVTESTLLPFIGSTAERTRGAGIYKQERLVLDASATGRIARFAQRHRITQNTLMQGVWSYLLYRYTGRKDVTYGITVSGRPENLPGVEQAVGMYINTLPLHAKISEEKEVVAWLQELQASQLESREYQYTPLDMMQRWTGISGDWFDSLLVFENYPVTKVLAAQQWHLQVDNVSVHEQTNLPLEILVTASDTISITFKYNADILDEAYVQIIKGHFEQILRQMTGRDTGTLNTLELLTREERHQIVYKFNNKEIDYPQDKTLVDLFHSQATCMPGATALIFEGKSMTYQQLDDRSSQLAHYLQSLGVKADTLVPVCIERSLEMIIGILGIMKAGGAYVPVDTEYPAERIGYILDDINAKVVVSSSRIKPKIAEARDIRVIALDDTSELLHRQPVLSPAILPAPNDLAYVIYTSGSTGKPKGVLIEHRGMLNHLYGKINDLSIDQRSVIAYTASYTFDISVWQMFAALICGGTTVIYNDELIFNPGKLIKSIDQEQVTILELVPSYLAAVLQEDINIPLQHLKFLLVTGETVSQQLLARWFGHPYYKTIPVVNAYGPTEASDDICHYFMYETPVQTNIPLGSPVQNLHIYITDESMHLCPVGVPGEICVSGVGVGRGYLNRPELTAEKFIADPFTEEEEVRMYRTGDLGRWLPDGNIEYLGRIDDQVKVRGYRIELGEIEHALQQHESIHQAVVVARADLRGNKHLVGYIVPAETFGRDVVNTYLKELLPEYMIPSVLITLEKLPLTPNGKIDKKALPDPDAQGLSSQSYVAPRNETEQLLAEIWQELLDVKAAGIYDNFFELGGNSLQVIRLTSSIRKKFQVEIAVRTFFQLATIESLARYIKLNQKGIEVDQEDLQTIRL</sequence>
<dbReference type="CDD" id="cd19531">
    <property type="entry name" value="LCL_NRPS-like"/>
    <property type="match status" value="2"/>
</dbReference>
<dbReference type="NCBIfam" id="NF004282">
    <property type="entry name" value="PRK05691.1"/>
    <property type="match status" value="5"/>
</dbReference>
<dbReference type="InterPro" id="IPR045851">
    <property type="entry name" value="AMP-bd_C_sf"/>
</dbReference>
<proteinExistence type="inferred from homology"/>
<evidence type="ECO:0000256" key="7">
    <source>
        <dbReference type="SAM" id="Coils"/>
    </source>
</evidence>
<dbReference type="CDD" id="cd17646">
    <property type="entry name" value="A_NRPS_AB3403-like"/>
    <property type="match status" value="1"/>
</dbReference>
<keyword evidence="3" id="KW-0596">Phosphopantetheine</keyword>
<dbReference type="GO" id="GO:0031177">
    <property type="term" value="F:phosphopantetheine binding"/>
    <property type="evidence" value="ECO:0007669"/>
    <property type="project" value="InterPro"/>
</dbReference>
<dbReference type="Gene3D" id="1.10.1200.10">
    <property type="entry name" value="ACP-like"/>
    <property type="match status" value="4"/>
</dbReference>
<dbReference type="FunFam" id="3.40.50.980:FF:000001">
    <property type="entry name" value="Non-ribosomal peptide synthetase"/>
    <property type="match status" value="3"/>
</dbReference>
<dbReference type="FunFam" id="3.30.300.30:FF:000010">
    <property type="entry name" value="Enterobactin synthetase component F"/>
    <property type="match status" value="4"/>
</dbReference>
<dbReference type="CDD" id="cd19534">
    <property type="entry name" value="E_NRPS"/>
    <property type="match status" value="2"/>
</dbReference>
<evidence type="ECO:0000313" key="10">
    <source>
        <dbReference type="Proteomes" id="UP000468388"/>
    </source>
</evidence>
<keyword evidence="6" id="KW-0677">Repeat</keyword>
<name>A0A6N8J8K9_9BACT</name>
<dbReference type="SMART" id="SM00823">
    <property type="entry name" value="PKS_PP"/>
    <property type="match status" value="4"/>
</dbReference>
<dbReference type="InterPro" id="IPR006162">
    <property type="entry name" value="Ppantetheine_attach_site"/>
</dbReference>